<evidence type="ECO:0000259" key="1">
    <source>
        <dbReference type="Pfam" id="PF12770"/>
    </source>
</evidence>
<dbReference type="EMBL" id="OCNE01000008">
    <property type="protein sequence ID" value="SOD62942.1"/>
    <property type="molecule type" value="Genomic_DNA"/>
</dbReference>
<name>A0A286DWA7_9ACTN</name>
<protein>
    <submittedName>
        <fullName evidence="2">CHAT domain-containing protein</fullName>
    </submittedName>
</protein>
<evidence type="ECO:0000313" key="3">
    <source>
        <dbReference type="Proteomes" id="UP000219072"/>
    </source>
</evidence>
<dbReference type="Pfam" id="PF12770">
    <property type="entry name" value="CHAT"/>
    <property type="match status" value="1"/>
</dbReference>
<organism evidence="2 3">
    <name type="scientific">Streptomyces zhaozhouensis</name>
    <dbReference type="NCBI Taxonomy" id="1300267"/>
    <lineage>
        <taxon>Bacteria</taxon>
        <taxon>Bacillati</taxon>
        <taxon>Actinomycetota</taxon>
        <taxon>Actinomycetes</taxon>
        <taxon>Kitasatosporales</taxon>
        <taxon>Streptomycetaceae</taxon>
        <taxon>Streptomyces</taxon>
    </lineage>
</organism>
<feature type="domain" description="CHAT" evidence="1">
    <location>
        <begin position="751"/>
        <end position="1025"/>
    </location>
</feature>
<reference evidence="2 3" key="1">
    <citation type="submission" date="2017-09" db="EMBL/GenBank/DDBJ databases">
        <authorList>
            <person name="Ehlers B."/>
            <person name="Leendertz F.H."/>
        </authorList>
    </citation>
    <scope>NUCLEOTIDE SEQUENCE [LARGE SCALE GENOMIC DNA]</scope>
    <source>
        <strain evidence="2 3">CGMCC 4.7095</strain>
    </source>
</reference>
<proteinExistence type="predicted"/>
<dbReference type="InterPro" id="IPR024983">
    <property type="entry name" value="CHAT_dom"/>
</dbReference>
<sequence length="1027" mass="109521">MLLHHQLALRGEWLMGRARHGRSLRRTRAARRAFQRALSVMASHHPDRAACLNNLGVLLRWEFRRTGDEEPLERLLEVNARIVVFLPPEHPDRRRHRHNMRALLADVLTAGGRPGLAARLLPLAREAAADEDARSVSGPLLAHCLDDAYRENGELSALREIVELWRAASAAGAPDPEWGWVPFHELGRASRTLGVRTGERESLAEAVECGRRAVRLCPEGNAGRAGCLRELANSLHADFVDGGPGDEGASALREAEECAREAVSAARAGSGERASCLSTLGIVLRGRFETTRDLGALREAVRACRDSVAGLAADDPRRRALYNNLSAAEQELFKRTGEVAAAHRAVAASRAAMASLSPHDPQRAGTLSELGNALHLLAATLHPGLPPGETPEALGADDVPVLVEAVETARAAVALESEPRGRGAALTNLSIAARTLHEHTGDRAALAEAIEGAREAAALGGGADGAVALYTLVQALARVPATPESLREMRRCCDALARGAAPTRVRVLAHRLLGRTAMTADPPRPDLALVAYERAVGWLPRLAPRRLLRADREFGLGEFAGLPAEAASAALAREQPERAVVLLEHARGVLLREGLGHEEELDALRRVEPALASEFTLLRERLDASDRAGAHLYADGFAPPVPPAEEAARHSEWADRWEELLTRVRRLPGLAGFLLPPTPLELRRRVGDHPVVLVNPSPFRCDALLLTADAPVRVVPLACGLDELRAVAEDFARDAVVDREGATEARLLGHLEWLWERVCRPVLDALGLPPGADGEPPRVRWCPVGVAARLPLHAAGVPGRPGASVLDRVVSSYTSTVGALPYGPSGAGRTERRLVVVEVARAPGARALPGAALEARRLAELMPGVTVLSGPEATREAVLAELPRHEVAHFACHAVTDPRSPSLSALLLHDHVAAPLTVLELGAARVEHGALAYLSACRTGGGEERLADEAVHIASAFQLAGYRQVVATLWPVGDGDAGRVADDFHTALAAAGTTADAASHLHHAVRALRDDAPGEPSRWAAHFALGG</sequence>
<accession>A0A286DWA7</accession>
<keyword evidence="3" id="KW-1185">Reference proteome</keyword>
<evidence type="ECO:0000313" key="2">
    <source>
        <dbReference type="EMBL" id="SOD62942.1"/>
    </source>
</evidence>
<dbReference type="Proteomes" id="UP000219072">
    <property type="component" value="Unassembled WGS sequence"/>
</dbReference>
<dbReference type="AlphaFoldDB" id="A0A286DWA7"/>
<dbReference type="Gene3D" id="1.25.40.10">
    <property type="entry name" value="Tetratricopeptide repeat domain"/>
    <property type="match status" value="2"/>
</dbReference>
<gene>
    <name evidence="2" type="ORF">SAMN06297387_108105</name>
</gene>
<dbReference type="InterPro" id="IPR011990">
    <property type="entry name" value="TPR-like_helical_dom_sf"/>
</dbReference>